<accession>A0ABN3UN19</accession>
<sequence>MAHFGGMTTTAAIMGTPTVAPYGAWASPVSSASLAGDRVALDQPSIDSGHLYWLEGRGTEGGRVVLVRDGQDLTPAPFNVRSRVHEYGGGAYTVEADVVAFVDFTDQRVHVLDRPGDGAQALGERLPRAITPESDGLLRHADLRLDLARRQLFCVREDHRAEGEAVSAIVRLDLDGENAEGGTVLVEGPDFLSAPRLSPDGTRLAWLQWSHPNMPWDSTELWTGTVGDDGLTGAQRVAGGEGVAVTEPRWTADGTLLHLSDASGWANLAAVDPTGAITAVTTADHELGWPQWVFDRPSFGSTADGTIVCTWFEDGLGRLGTVSTGGGLVPLDLAGVAFDHVRVEGRTAVALVDRADRSRAVATVDLDSGAMEVVREESAVDLPDGMLSTPENVSWTNTVGETVHGVFHAPANADFVAPEGELPPLVVRLHGGPTSMTVAAFSLDTAYWTSRGLAVLDVNYGGSTGYGRAYRERLKGQWGVVDVDDCSSGARAMAEQGRVDGSRLAIRGGSAGGFTTLAALTGTDVFAVGASYFGVGDLAALARDTHKFESRYLDGLVAPWPDGEAVYRERSPLHHLDALSAPMILLQGLDDRVVPPNQANEMADAVRAKGLPVAHLEFDGEGHGFRRAETIVRARDAEAYFYARIFGYQLADDVAPVDIDNL</sequence>
<dbReference type="InterPro" id="IPR001375">
    <property type="entry name" value="Peptidase_S9_cat"/>
</dbReference>
<protein>
    <submittedName>
        <fullName evidence="2">S9 family peptidase</fullName>
    </submittedName>
</protein>
<name>A0ABN3UN19_9MICO</name>
<evidence type="ECO:0000259" key="1">
    <source>
        <dbReference type="Pfam" id="PF00326"/>
    </source>
</evidence>
<organism evidence="2 3">
    <name type="scientific">Pedococcus aerophilus</name>
    <dbReference type="NCBI Taxonomy" id="436356"/>
    <lineage>
        <taxon>Bacteria</taxon>
        <taxon>Bacillati</taxon>
        <taxon>Actinomycetota</taxon>
        <taxon>Actinomycetes</taxon>
        <taxon>Micrococcales</taxon>
        <taxon>Intrasporangiaceae</taxon>
        <taxon>Pedococcus</taxon>
    </lineage>
</organism>
<dbReference type="PANTHER" id="PTHR43056">
    <property type="entry name" value="PEPTIDASE S9 PROLYL OLIGOPEPTIDASE"/>
    <property type="match status" value="1"/>
</dbReference>
<gene>
    <name evidence="2" type="ORF">GCM10009867_16190</name>
</gene>
<dbReference type="Proteomes" id="UP001501326">
    <property type="component" value="Unassembled WGS sequence"/>
</dbReference>
<dbReference type="PANTHER" id="PTHR43056:SF5">
    <property type="entry name" value="PEPTIDASE S9 PROLYL OLIGOPEPTIDASE CATALYTIC DOMAIN-CONTAINING PROTEIN"/>
    <property type="match status" value="1"/>
</dbReference>
<reference evidence="2 3" key="1">
    <citation type="journal article" date="2019" name="Int. J. Syst. Evol. Microbiol.">
        <title>The Global Catalogue of Microorganisms (GCM) 10K type strain sequencing project: providing services to taxonomists for standard genome sequencing and annotation.</title>
        <authorList>
            <consortium name="The Broad Institute Genomics Platform"/>
            <consortium name="The Broad Institute Genome Sequencing Center for Infectious Disease"/>
            <person name="Wu L."/>
            <person name="Ma J."/>
        </authorList>
    </citation>
    <scope>NUCLEOTIDE SEQUENCE [LARGE SCALE GENOMIC DNA]</scope>
    <source>
        <strain evidence="2 3">JCM 16378</strain>
    </source>
</reference>
<dbReference type="EMBL" id="BAAARN010000001">
    <property type="protein sequence ID" value="GAA2734954.1"/>
    <property type="molecule type" value="Genomic_DNA"/>
</dbReference>
<dbReference type="Gene3D" id="2.120.10.30">
    <property type="entry name" value="TolB, C-terminal domain"/>
    <property type="match status" value="1"/>
</dbReference>
<dbReference type="SUPFAM" id="SSF82171">
    <property type="entry name" value="DPP6 N-terminal domain-like"/>
    <property type="match status" value="1"/>
</dbReference>
<dbReference type="InterPro" id="IPR050585">
    <property type="entry name" value="Xaa-Pro_dipeptidyl-ppase/CocE"/>
</dbReference>
<dbReference type="InterPro" id="IPR011042">
    <property type="entry name" value="6-blade_b-propeller_TolB-like"/>
</dbReference>
<evidence type="ECO:0000313" key="2">
    <source>
        <dbReference type="EMBL" id="GAA2734954.1"/>
    </source>
</evidence>
<proteinExistence type="predicted"/>
<dbReference type="Gene3D" id="3.40.50.1820">
    <property type="entry name" value="alpha/beta hydrolase"/>
    <property type="match status" value="1"/>
</dbReference>
<dbReference type="SUPFAM" id="SSF53474">
    <property type="entry name" value="alpha/beta-Hydrolases"/>
    <property type="match status" value="1"/>
</dbReference>
<feature type="domain" description="Peptidase S9 prolyl oligopeptidase catalytic" evidence="1">
    <location>
        <begin position="440"/>
        <end position="647"/>
    </location>
</feature>
<dbReference type="InterPro" id="IPR029058">
    <property type="entry name" value="AB_hydrolase_fold"/>
</dbReference>
<evidence type="ECO:0000313" key="3">
    <source>
        <dbReference type="Proteomes" id="UP001501326"/>
    </source>
</evidence>
<comment type="caution">
    <text evidence="2">The sequence shown here is derived from an EMBL/GenBank/DDBJ whole genome shotgun (WGS) entry which is preliminary data.</text>
</comment>
<keyword evidence="3" id="KW-1185">Reference proteome</keyword>
<dbReference type="Pfam" id="PF00326">
    <property type="entry name" value="Peptidase_S9"/>
    <property type="match status" value="1"/>
</dbReference>